<gene>
    <name evidence="1" type="ORF">CC84DRAFT_124332</name>
</gene>
<proteinExistence type="predicted"/>
<keyword evidence="2" id="KW-1185">Reference proteome</keyword>
<protein>
    <submittedName>
        <fullName evidence="1">Uncharacterized protein</fullName>
    </submittedName>
</protein>
<sequence length="149" mass="16470">MVLMIGRAALRSMLPSSIGYYLLEPGIRALIGTYLVQEIFLTDPVLTSVLEDQPRIASPAPCPIPRFAAYAILPLASFSQQANKPVDGTHCIQCQSSGPAMRKQSEQTSDRLDFVIFGFAPCTLQYPTGKSHDPRCILRMTFGPLRWLL</sequence>
<dbReference type="RefSeq" id="XP_018042870.1">
    <property type="nucleotide sequence ID" value="XM_018184113.1"/>
</dbReference>
<reference evidence="1 2" key="1">
    <citation type="submission" date="2016-05" db="EMBL/GenBank/DDBJ databases">
        <title>Comparative analysis of secretome profiles of manganese(II)-oxidizing ascomycete fungi.</title>
        <authorList>
            <consortium name="DOE Joint Genome Institute"/>
            <person name="Zeiner C.A."/>
            <person name="Purvine S.O."/>
            <person name="Zink E.M."/>
            <person name="Wu S."/>
            <person name="Pasa-Tolic L."/>
            <person name="Chaput D.L."/>
            <person name="Haridas S."/>
            <person name="Grigoriev I.V."/>
            <person name="Santelli C.M."/>
            <person name="Hansel C.M."/>
        </authorList>
    </citation>
    <scope>NUCLEOTIDE SEQUENCE [LARGE SCALE GENOMIC DNA]</scope>
    <source>
        <strain evidence="1 2">AP3s5-JAC2a</strain>
    </source>
</reference>
<dbReference type="EMBL" id="KV441548">
    <property type="protein sequence ID" value="OAG12505.1"/>
    <property type="molecule type" value="Genomic_DNA"/>
</dbReference>
<dbReference type="InParanoid" id="A0A177CY63"/>
<accession>A0A177CY63</accession>
<evidence type="ECO:0000313" key="1">
    <source>
        <dbReference type="EMBL" id="OAG12505.1"/>
    </source>
</evidence>
<dbReference type="AlphaFoldDB" id="A0A177CY63"/>
<dbReference type="GeneID" id="28767599"/>
<name>A0A177CY63_9PLEO</name>
<evidence type="ECO:0000313" key="2">
    <source>
        <dbReference type="Proteomes" id="UP000077069"/>
    </source>
</evidence>
<dbReference type="Proteomes" id="UP000077069">
    <property type="component" value="Unassembled WGS sequence"/>
</dbReference>
<organism evidence="1 2">
    <name type="scientific">Paraphaeosphaeria sporulosa</name>
    <dbReference type="NCBI Taxonomy" id="1460663"/>
    <lineage>
        <taxon>Eukaryota</taxon>
        <taxon>Fungi</taxon>
        <taxon>Dikarya</taxon>
        <taxon>Ascomycota</taxon>
        <taxon>Pezizomycotina</taxon>
        <taxon>Dothideomycetes</taxon>
        <taxon>Pleosporomycetidae</taxon>
        <taxon>Pleosporales</taxon>
        <taxon>Massarineae</taxon>
        <taxon>Didymosphaeriaceae</taxon>
        <taxon>Paraphaeosphaeria</taxon>
    </lineage>
</organism>